<reference evidence="2 3" key="1">
    <citation type="journal article" date="2015" name="Int. J. Syst. Evol. Microbiol.">
        <title>Roseomonas oryzae sp. nov., isolated from paddy rhizosphere soil.</title>
        <authorList>
            <person name="Ramaprasad E.V."/>
            <person name="Sasikala Ch."/>
            <person name="Ramana Ch.V."/>
        </authorList>
    </citation>
    <scope>NUCLEOTIDE SEQUENCE [LARGE SCALE GENOMIC DNA]</scope>
    <source>
        <strain evidence="2 3">KCTC 42542</strain>
    </source>
</reference>
<dbReference type="Proteomes" id="UP000322110">
    <property type="component" value="Unassembled WGS sequence"/>
</dbReference>
<proteinExistence type="predicted"/>
<dbReference type="OrthoDB" id="7376415at2"/>
<dbReference type="AlphaFoldDB" id="A0A5B2TD56"/>
<name>A0A5B2TD56_9PROT</name>
<evidence type="ECO:0000313" key="3">
    <source>
        <dbReference type="Proteomes" id="UP000322110"/>
    </source>
</evidence>
<dbReference type="EMBL" id="VUKA01000008">
    <property type="protein sequence ID" value="KAA2212442.1"/>
    <property type="molecule type" value="Genomic_DNA"/>
</dbReference>
<feature type="domain" description="YjiS-like" evidence="1">
    <location>
        <begin position="2"/>
        <end position="32"/>
    </location>
</feature>
<organism evidence="2 3">
    <name type="scientific">Teichococcus oryzae</name>
    <dbReference type="NCBI Taxonomy" id="1608942"/>
    <lineage>
        <taxon>Bacteria</taxon>
        <taxon>Pseudomonadati</taxon>
        <taxon>Pseudomonadota</taxon>
        <taxon>Alphaproteobacteria</taxon>
        <taxon>Acetobacterales</taxon>
        <taxon>Roseomonadaceae</taxon>
        <taxon>Roseomonas</taxon>
    </lineage>
</organism>
<dbReference type="Pfam" id="PF06568">
    <property type="entry name" value="YjiS-like"/>
    <property type="match status" value="1"/>
</dbReference>
<dbReference type="InterPro" id="IPR009506">
    <property type="entry name" value="YjiS-like"/>
</dbReference>
<accession>A0A5B2TD56</accession>
<sequence length="53" mass="6004">MRRALRAVETRHHLAELDDQMLRDIGLSRADASAEMRRAPWDIAAAGETRCRG</sequence>
<protein>
    <submittedName>
        <fullName evidence="2">DUF1127 domain-containing protein</fullName>
    </submittedName>
</protein>
<gene>
    <name evidence="2" type="ORF">F0Q34_15460</name>
</gene>
<evidence type="ECO:0000313" key="2">
    <source>
        <dbReference type="EMBL" id="KAA2212442.1"/>
    </source>
</evidence>
<comment type="caution">
    <text evidence="2">The sequence shown here is derived from an EMBL/GenBank/DDBJ whole genome shotgun (WGS) entry which is preliminary data.</text>
</comment>
<keyword evidence="3" id="KW-1185">Reference proteome</keyword>
<evidence type="ECO:0000259" key="1">
    <source>
        <dbReference type="Pfam" id="PF06568"/>
    </source>
</evidence>